<feature type="compositionally biased region" description="Polar residues" evidence="1">
    <location>
        <begin position="48"/>
        <end position="63"/>
    </location>
</feature>
<keyword evidence="2" id="KW-0472">Membrane</keyword>
<feature type="transmembrane region" description="Helical" evidence="2">
    <location>
        <begin position="419"/>
        <end position="443"/>
    </location>
</feature>
<gene>
    <name evidence="3" type="ORF">INT46_000005</name>
</gene>
<name>A0A8H7QIK5_9FUNG</name>
<organism evidence="3 4">
    <name type="scientific">Mucor plumbeus</name>
    <dbReference type="NCBI Taxonomy" id="97098"/>
    <lineage>
        <taxon>Eukaryota</taxon>
        <taxon>Fungi</taxon>
        <taxon>Fungi incertae sedis</taxon>
        <taxon>Mucoromycota</taxon>
        <taxon>Mucoromycotina</taxon>
        <taxon>Mucoromycetes</taxon>
        <taxon>Mucorales</taxon>
        <taxon>Mucorineae</taxon>
        <taxon>Mucoraceae</taxon>
        <taxon>Mucor</taxon>
    </lineage>
</organism>
<keyword evidence="4" id="KW-1185">Reference proteome</keyword>
<feature type="region of interest" description="Disordered" evidence="1">
    <location>
        <begin position="154"/>
        <end position="188"/>
    </location>
</feature>
<feature type="region of interest" description="Disordered" evidence="1">
    <location>
        <begin position="46"/>
        <end position="113"/>
    </location>
</feature>
<dbReference type="EMBL" id="JAEPRC010000678">
    <property type="protein sequence ID" value="KAG2193032.1"/>
    <property type="molecule type" value="Genomic_DNA"/>
</dbReference>
<dbReference type="Proteomes" id="UP000650833">
    <property type="component" value="Unassembled WGS sequence"/>
</dbReference>
<proteinExistence type="predicted"/>
<evidence type="ECO:0000313" key="4">
    <source>
        <dbReference type="Proteomes" id="UP000650833"/>
    </source>
</evidence>
<accession>A0A8H7QIK5</accession>
<feature type="compositionally biased region" description="Basic and acidic residues" evidence="1">
    <location>
        <begin position="74"/>
        <end position="92"/>
    </location>
</feature>
<protein>
    <submittedName>
        <fullName evidence="3">Uncharacterized protein</fullName>
    </submittedName>
</protein>
<keyword evidence="2" id="KW-0812">Transmembrane</keyword>
<feature type="compositionally biased region" description="Low complexity" evidence="1">
    <location>
        <begin position="93"/>
        <end position="113"/>
    </location>
</feature>
<keyword evidence="2" id="KW-1133">Transmembrane helix</keyword>
<feature type="transmembrane region" description="Helical" evidence="2">
    <location>
        <begin position="232"/>
        <end position="260"/>
    </location>
</feature>
<sequence>MKNSLFYKMFGSVRLVQEVTRSNSSTATNTTTPNSTEESIVIEETSVPNDSSDLTSNNVQQNDDLSEEITVINEKSKDDNIIKQDPKHKQEQQQHMYIHQQQPASSPQQQQQQALPCWQTTTQNIPITFSAITSPNLLSSYKYRDFRNLFTASNTNTNTTNPSPVKTHTKKNSKYTVRHHRTRQSSFNGSTNPSAYFCSSSILRKQHPSSPTHHNFLQLQEERQKSKSQKLLCLWPLPIVTRYMILVALFVSTLNCLHILNLSCSAPSFVIYRLDIKNMIFSPFLFDWTLPSMALFGWNVLILGLFEESLAHMVGGTKRFVQLLVFLFATVSLVRVSLGLIFSKGTGYAFPSLFFSNTMHECSQGLSPFLFALLVVQSLSIDDKYILIYGQEDSNHKLTVHKVILQLFMCLVNYTNRNILWWSISGLIMGFLSTITLQTLLAYEKREDSVKVKDVNEFITLEHYRRTPLWRLIWSSFKKCVVVISLTLPVLMAWNSYYTREFMVTSTELNTVSQDRYLFTFVFMTAPRRGDPAYLTRTIESYLENWPEYPSPDSPYNRMQAIIYTHFSNHSQYDLAKEHFSNTTKGQRYLKWVRDDGEGWNQRLHVSKALNFVTETHQSTYYALMEDDFPVCGASEWHAIENVIYKAEKNVPNHCGVFVGTGGSGLFLKPDLARLTSKLLLAYVDMPPDIIIQKCLMGELPECSSCSNSLVTSKTLLMYHIGYNTSTSADRVYRKDEFQCGWRHPFNGNPGVITL</sequence>
<evidence type="ECO:0000256" key="2">
    <source>
        <dbReference type="SAM" id="Phobius"/>
    </source>
</evidence>
<feature type="compositionally biased region" description="Basic residues" evidence="1">
    <location>
        <begin position="167"/>
        <end position="183"/>
    </location>
</feature>
<comment type="caution">
    <text evidence="3">The sequence shown here is derived from an EMBL/GenBank/DDBJ whole genome shotgun (WGS) entry which is preliminary data.</text>
</comment>
<evidence type="ECO:0000256" key="1">
    <source>
        <dbReference type="SAM" id="MobiDB-lite"/>
    </source>
</evidence>
<feature type="transmembrane region" description="Helical" evidence="2">
    <location>
        <begin position="323"/>
        <end position="342"/>
    </location>
</feature>
<dbReference type="OrthoDB" id="3339358at2759"/>
<evidence type="ECO:0000313" key="3">
    <source>
        <dbReference type="EMBL" id="KAG2193032.1"/>
    </source>
</evidence>
<reference evidence="3" key="1">
    <citation type="submission" date="2020-12" db="EMBL/GenBank/DDBJ databases">
        <title>Metabolic potential, ecology and presence of endohyphal bacteria is reflected in genomic diversity of Mucoromycotina.</title>
        <authorList>
            <person name="Muszewska A."/>
            <person name="Okrasinska A."/>
            <person name="Steczkiewicz K."/>
            <person name="Drgas O."/>
            <person name="Orlowska M."/>
            <person name="Perlinska-Lenart U."/>
            <person name="Aleksandrzak-Piekarczyk T."/>
            <person name="Szatraj K."/>
            <person name="Zielenkiewicz U."/>
            <person name="Pilsyk S."/>
            <person name="Malc E."/>
            <person name="Mieczkowski P."/>
            <person name="Kruszewska J.S."/>
            <person name="Biernat P."/>
            <person name="Pawlowska J."/>
        </authorList>
    </citation>
    <scope>NUCLEOTIDE SEQUENCE</scope>
    <source>
        <strain evidence="3">CBS 226.32</strain>
    </source>
</reference>
<feature type="transmembrane region" description="Helical" evidence="2">
    <location>
        <begin position="280"/>
        <end position="302"/>
    </location>
</feature>
<dbReference type="AlphaFoldDB" id="A0A8H7QIK5"/>